<dbReference type="Proteomes" id="UP000094969">
    <property type="component" value="Chromosome"/>
</dbReference>
<dbReference type="EMBL" id="CP017147">
    <property type="protein sequence ID" value="AOO79557.1"/>
    <property type="molecule type" value="Genomic_DNA"/>
</dbReference>
<accession>A0A1D7TWS5</accession>
<proteinExistence type="predicted"/>
<reference evidence="1 2" key="1">
    <citation type="journal article" date="2015" name="Antonie Van Leeuwenhoek">
        <title>Bosea vaviloviae sp. nov., a new species of slow-growing rhizobia isolated from nodules of the relict species Vavilovia formosa (Stev.) Fed.</title>
        <authorList>
            <person name="Safronova V.I."/>
            <person name="Kuznetsova I.G."/>
            <person name="Sazanova A.L."/>
            <person name="Kimeklis A.K."/>
            <person name="Belimov A.A."/>
            <person name="Andronov E.E."/>
            <person name="Pinaev A.G."/>
            <person name="Chizhevskaya E.P."/>
            <person name="Pukhaev A.R."/>
            <person name="Popov K.P."/>
            <person name="Willems A."/>
            <person name="Tikhonovich I.A."/>
        </authorList>
    </citation>
    <scope>NUCLEOTIDE SEQUENCE [LARGE SCALE GENOMIC DNA]</scope>
    <source>
        <strain evidence="1 2">Vaf18</strain>
    </source>
</reference>
<organism evidence="1 2">
    <name type="scientific">Bosea vaviloviae</name>
    <dbReference type="NCBI Taxonomy" id="1526658"/>
    <lineage>
        <taxon>Bacteria</taxon>
        <taxon>Pseudomonadati</taxon>
        <taxon>Pseudomonadota</taxon>
        <taxon>Alphaproteobacteria</taxon>
        <taxon>Hyphomicrobiales</taxon>
        <taxon>Boseaceae</taxon>
        <taxon>Bosea</taxon>
    </lineage>
</organism>
<dbReference type="AlphaFoldDB" id="A0A1D7TWS5"/>
<dbReference type="KEGG" id="bvv:BHK69_02815"/>
<name>A0A1D7TWS5_9HYPH</name>
<dbReference type="RefSeq" id="WP_069688780.1">
    <property type="nucleotide sequence ID" value="NZ_CP017147.1"/>
</dbReference>
<dbReference type="OrthoDB" id="8163869at2"/>
<sequence>MLWTEHQKRPGGRIPREVYRERCQDEDGNRYTVIVLNDEIGVSTYRLDDGSPVRFVDDCEFEVIATGKFLSRCED</sequence>
<evidence type="ECO:0000313" key="1">
    <source>
        <dbReference type="EMBL" id="AOO79557.1"/>
    </source>
</evidence>
<gene>
    <name evidence="1" type="ORF">BHK69_02815</name>
</gene>
<evidence type="ECO:0000313" key="2">
    <source>
        <dbReference type="Proteomes" id="UP000094969"/>
    </source>
</evidence>
<keyword evidence="2" id="KW-1185">Reference proteome</keyword>
<protein>
    <submittedName>
        <fullName evidence="1">Uncharacterized protein</fullName>
    </submittedName>
</protein>